<dbReference type="InterPro" id="IPR001998">
    <property type="entry name" value="Xylose_isomerase"/>
</dbReference>
<feature type="binding site" evidence="9">
    <location>
        <position position="296"/>
    </location>
    <ligand>
        <name>Mg(2+)</name>
        <dbReference type="ChEBI" id="CHEBI:18420"/>
        <label>1</label>
    </ligand>
</feature>
<evidence type="ECO:0000256" key="11">
    <source>
        <dbReference type="RuleBase" id="RU000610"/>
    </source>
</evidence>
<dbReference type="InterPro" id="IPR013452">
    <property type="entry name" value="Xylose_isom_bac"/>
</dbReference>
<dbReference type="NCBIfam" id="TIGR02630">
    <property type="entry name" value="xylose_isom_A"/>
    <property type="match status" value="1"/>
</dbReference>
<evidence type="ECO:0000256" key="5">
    <source>
        <dbReference type="ARBA" id="ARBA00022723"/>
    </source>
</evidence>
<evidence type="ECO:0000256" key="9">
    <source>
        <dbReference type="HAMAP-Rule" id="MF_00455"/>
    </source>
</evidence>
<keyword evidence="9" id="KW-0460">Magnesium</keyword>
<dbReference type="PANTHER" id="PTHR48408:SF1">
    <property type="entry name" value="XYLOSE ISOMERASE"/>
    <property type="match status" value="1"/>
</dbReference>
<dbReference type="EC" id="5.3.1.5" evidence="3 9"/>
<dbReference type="RefSeq" id="WP_248939205.1">
    <property type="nucleotide sequence ID" value="NZ_JAKIKS010000014.1"/>
</dbReference>
<feature type="binding site" evidence="9">
    <location>
        <position position="268"/>
    </location>
    <ligand>
        <name>Mg(2+)</name>
        <dbReference type="ChEBI" id="CHEBI:18420"/>
        <label>2</label>
    </ligand>
</feature>
<feature type="active site" evidence="9">
    <location>
        <position position="104"/>
    </location>
</feature>
<comment type="cofactor">
    <cofactor evidence="9">
        <name>Mg(2+)</name>
        <dbReference type="ChEBI" id="CHEBI:18420"/>
    </cofactor>
    <text evidence="9">Binds 2 magnesium ions per subunit.</text>
</comment>
<gene>
    <name evidence="9 12" type="primary">xylA</name>
    <name evidence="12" type="ORF">L2764_05340</name>
</gene>
<evidence type="ECO:0000256" key="6">
    <source>
        <dbReference type="ARBA" id="ARBA00023235"/>
    </source>
</evidence>
<evidence type="ECO:0000313" key="12">
    <source>
        <dbReference type="EMBL" id="MCL1123921.1"/>
    </source>
</evidence>
<feature type="binding site" evidence="9">
    <location>
        <position position="339"/>
    </location>
    <ligand>
        <name>Mg(2+)</name>
        <dbReference type="ChEBI" id="CHEBI:18420"/>
        <label>1</label>
    </ligand>
</feature>
<comment type="similarity">
    <text evidence="1 9 10">Belongs to the xylose isomerase family.</text>
</comment>
<dbReference type="SUPFAM" id="SSF51658">
    <property type="entry name" value="Xylose isomerase-like"/>
    <property type="match status" value="1"/>
</dbReference>
<evidence type="ECO:0000256" key="3">
    <source>
        <dbReference type="ARBA" id="ARBA00011958"/>
    </source>
</evidence>
<comment type="catalytic activity">
    <reaction evidence="8 9 10">
        <text>alpha-D-xylose = alpha-D-xylulofuranose</text>
        <dbReference type="Rhea" id="RHEA:22816"/>
        <dbReference type="ChEBI" id="CHEBI:28518"/>
        <dbReference type="ChEBI" id="CHEBI:188998"/>
        <dbReference type="EC" id="5.3.1.5"/>
    </reaction>
</comment>
<feature type="binding site" evidence="9">
    <location>
        <position position="232"/>
    </location>
    <ligand>
        <name>Mg(2+)</name>
        <dbReference type="ChEBI" id="CHEBI:18420"/>
        <label>1</label>
    </ligand>
</feature>
<keyword evidence="6 9" id="KW-0413">Isomerase</keyword>
<dbReference type="Gene3D" id="3.20.20.150">
    <property type="entry name" value="Divalent-metal-dependent TIM barrel enzymes"/>
    <property type="match status" value="1"/>
</dbReference>
<dbReference type="NCBIfam" id="NF003998">
    <property type="entry name" value="PRK05474.1"/>
    <property type="match status" value="1"/>
</dbReference>
<proteinExistence type="inferred from homology"/>
<evidence type="ECO:0000256" key="4">
    <source>
        <dbReference type="ARBA" id="ARBA00022629"/>
    </source>
</evidence>
<feature type="binding site" evidence="9">
    <location>
        <position position="309"/>
    </location>
    <ligand>
        <name>Mg(2+)</name>
        <dbReference type="ChEBI" id="CHEBI:18420"/>
        <label>2</label>
    </ligand>
</feature>
<dbReference type="EMBL" id="JAKIKS010000014">
    <property type="protein sequence ID" value="MCL1123921.1"/>
    <property type="molecule type" value="Genomic_DNA"/>
</dbReference>
<keyword evidence="13" id="KW-1185">Reference proteome</keyword>
<dbReference type="PROSITE" id="PS51415">
    <property type="entry name" value="XYLOSE_ISOMERASE"/>
    <property type="match status" value="1"/>
</dbReference>
<keyword evidence="5 9" id="KW-0479">Metal-binding</keyword>
<comment type="subcellular location">
    <subcellularLocation>
        <location evidence="9 11">Cytoplasm</location>
    </subcellularLocation>
</comment>
<keyword evidence="7 9" id="KW-0119">Carbohydrate metabolism</keyword>
<reference evidence="12 13" key="1">
    <citation type="submission" date="2022-01" db="EMBL/GenBank/DDBJ databases">
        <title>Whole genome-based taxonomy of the Shewanellaceae.</title>
        <authorList>
            <person name="Martin-Rodriguez A.J."/>
        </authorList>
    </citation>
    <scope>NUCLEOTIDE SEQUENCE [LARGE SCALE GENOMIC DNA]</scope>
    <source>
        <strain evidence="12 13">DSM 17177</strain>
    </source>
</reference>
<dbReference type="Proteomes" id="UP001203423">
    <property type="component" value="Unassembled WGS sequence"/>
</dbReference>
<protein>
    <recommendedName>
        <fullName evidence="3 9">Xylose isomerase</fullName>
        <ecNumber evidence="3 9">5.3.1.5</ecNumber>
    </recommendedName>
</protein>
<organism evidence="12 13">
    <name type="scientific">Shewanella surugensis</name>
    <dbReference type="NCBI Taxonomy" id="212020"/>
    <lineage>
        <taxon>Bacteria</taxon>
        <taxon>Pseudomonadati</taxon>
        <taxon>Pseudomonadota</taxon>
        <taxon>Gammaproteobacteria</taxon>
        <taxon>Alteromonadales</taxon>
        <taxon>Shewanellaceae</taxon>
        <taxon>Shewanella</taxon>
    </lineage>
</organism>
<dbReference type="HAMAP" id="MF_00455">
    <property type="entry name" value="Xylose_isom_A"/>
    <property type="match status" value="1"/>
</dbReference>
<evidence type="ECO:0000256" key="7">
    <source>
        <dbReference type="ARBA" id="ARBA00023277"/>
    </source>
</evidence>
<evidence type="ECO:0000256" key="8">
    <source>
        <dbReference type="ARBA" id="ARBA00033659"/>
    </source>
</evidence>
<dbReference type="InterPro" id="IPR036237">
    <property type="entry name" value="Xyl_isomerase-like_sf"/>
</dbReference>
<feature type="binding site" evidence="9">
    <location>
        <position position="268"/>
    </location>
    <ligand>
        <name>Mg(2+)</name>
        <dbReference type="ChEBI" id="CHEBI:18420"/>
        <label>1</label>
    </ligand>
</feature>
<feature type="active site" evidence="9">
    <location>
        <position position="101"/>
    </location>
</feature>
<keyword evidence="4 9" id="KW-0859">Xylose metabolism</keyword>
<comment type="subunit">
    <text evidence="2 9 11">Homotetramer.</text>
</comment>
<feature type="binding site" evidence="9">
    <location>
        <position position="271"/>
    </location>
    <ligand>
        <name>Mg(2+)</name>
        <dbReference type="ChEBI" id="CHEBI:18420"/>
        <label>2</label>
    </ligand>
</feature>
<keyword evidence="9" id="KW-0963">Cytoplasm</keyword>
<accession>A0ABT0L9U2</accession>
<evidence type="ECO:0000313" key="13">
    <source>
        <dbReference type="Proteomes" id="UP001203423"/>
    </source>
</evidence>
<name>A0ABT0L9U2_9GAMM</name>
<comment type="caution">
    <text evidence="12">The sequence shown here is derived from an EMBL/GenBank/DDBJ whole genome shotgun (WGS) entry which is preliminary data.</text>
</comment>
<evidence type="ECO:0000256" key="10">
    <source>
        <dbReference type="RuleBase" id="RU000609"/>
    </source>
</evidence>
<dbReference type="GO" id="GO:0009045">
    <property type="term" value="F:xylose isomerase activity"/>
    <property type="evidence" value="ECO:0007669"/>
    <property type="project" value="UniProtKB-EC"/>
</dbReference>
<dbReference type="PRINTS" id="PR00688">
    <property type="entry name" value="XYLOSISMRASE"/>
</dbReference>
<feature type="binding site" evidence="9">
    <location>
        <position position="307"/>
    </location>
    <ligand>
        <name>Mg(2+)</name>
        <dbReference type="ChEBI" id="CHEBI:18420"/>
        <label>2</label>
    </ligand>
</feature>
<evidence type="ECO:0000256" key="1">
    <source>
        <dbReference type="ARBA" id="ARBA00005765"/>
    </source>
</evidence>
<evidence type="ECO:0000256" key="2">
    <source>
        <dbReference type="ARBA" id="ARBA00011881"/>
    </source>
</evidence>
<sequence length="439" mass="49902">MSEYFSDLGAIQYEATDASYPLSFRFYDEKRLVLGQSMKQHCRFAACYWHNFCWNGVDIFGEPAFDRPWHQCGDPLKMAKLKADVAFEFFAKLGVPFYTFHDTDVSPEGDSPASYLYNFNVMQEVLATKQQDTGLKPLWGTANLFTHKRYMSGAATNPDPDIFAYAAMQVCNAMRATHELGGENYVIWGGREGYETLLNTDLKQERMQLARFLNLIVEHKHKIGFEGTLLIEPKPQEPTKHQYDYDTSAVYAFLSQFGLEKEFKVNIEANHATLAGHSYHHEVSNAFALGIFGSLDANRGDPQLGWDTDQFPNSVEEMTLICYEILKHGGFTTGGFNFDTKLRRQSIDKKDLFHAHIGAMDTIALGLLKAERIILDEHLSSLVTARYKGWSTLFGQDILNGEMSLQVLMDYVAQNKLNPQGVTGQQEALENYINRMIYK</sequence>
<dbReference type="PANTHER" id="PTHR48408">
    <property type="match status" value="1"/>
</dbReference>